<dbReference type="EMBL" id="FOQO01000001">
    <property type="protein sequence ID" value="SFH92456.1"/>
    <property type="molecule type" value="Genomic_DNA"/>
</dbReference>
<evidence type="ECO:0000313" key="1">
    <source>
        <dbReference type="EMBL" id="SFH92456.1"/>
    </source>
</evidence>
<dbReference type="STRING" id="1477437.SAMN05444682_101714"/>
<accession>A0A1I3E0G2</accession>
<sequence length="334" mass="38650">MSHFTVMVIGNDPEKQLAPYQENNMGDCPKEYLKFNDIEAEHRETYSTDETTVFVSPEGETLSKYQDRFRVSDGLLNGSNYVCPEGWTEKEILVSELYPTFEQYMSEYCGYAPSEDGRFGYWENPNAKWDWYQLGGRWTGHLKLKQGAVGTNGEPGLFRRQAKPGYTDQAKLEDIDLKGMRDEARADAIGRYDRLAELFGGEIPRMDFMWETLLADKGLTIEQKHDTYHNQSAMQQLKVLRESSKDDRELRDFLFFLKLEDYQLTREEYASKAANEAISTFAIIKDGNWHQRGEMGWWGIVSNEMDASDWNTEFNKLLDSLPGDTLISVYDCHI</sequence>
<dbReference type="AlphaFoldDB" id="A0A1I3E0G2"/>
<protein>
    <submittedName>
        <fullName evidence="1">Uncharacterized protein</fullName>
    </submittedName>
</protein>
<proteinExistence type="predicted"/>
<name>A0A1I3E0G2_9SPHI</name>
<dbReference type="RefSeq" id="WP_143072835.1">
    <property type="nucleotide sequence ID" value="NZ_FOQO01000001.1"/>
</dbReference>
<dbReference type="Proteomes" id="UP000198670">
    <property type="component" value="Unassembled WGS sequence"/>
</dbReference>
<gene>
    <name evidence="1" type="ORF">SAMN05444682_101714</name>
</gene>
<dbReference type="OrthoDB" id="9152081at2"/>
<reference evidence="1 2" key="1">
    <citation type="submission" date="2016-10" db="EMBL/GenBank/DDBJ databases">
        <authorList>
            <person name="de Groot N.N."/>
        </authorList>
    </citation>
    <scope>NUCLEOTIDE SEQUENCE [LARGE SCALE GENOMIC DNA]</scope>
    <source>
        <strain evidence="1 2">RK1</strain>
    </source>
</reference>
<evidence type="ECO:0000313" key="2">
    <source>
        <dbReference type="Proteomes" id="UP000198670"/>
    </source>
</evidence>
<organism evidence="1 2">
    <name type="scientific">Parapedobacter indicus</name>
    <dbReference type="NCBI Taxonomy" id="1477437"/>
    <lineage>
        <taxon>Bacteria</taxon>
        <taxon>Pseudomonadati</taxon>
        <taxon>Bacteroidota</taxon>
        <taxon>Sphingobacteriia</taxon>
        <taxon>Sphingobacteriales</taxon>
        <taxon>Sphingobacteriaceae</taxon>
        <taxon>Parapedobacter</taxon>
    </lineage>
</organism>
<keyword evidence="2" id="KW-1185">Reference proteome</keyword>